<proteinExistence type="predicted"/>
<gene>
    <name evidence="1" type="ORF">NBRC111893_2459</name>
</gene>
<name>A0A401FPN8_9LACO</name>
<dbReference type="OrthoDB" id="2329255at2"/>
<evidence type="ECO:0008006" key="3">
    <source>
        <dbReference type="Google" id="ProtNLM"/>
    </source>
</evidence>
<protein>
    <recommendedName>
        <fullName evidence="3">DNA-binding protein</fullName>
    </recommendedName>
</protein>
<dbReference type="EMBL" id="BEXA01000009">
    <property type="protein sequence ID" value="GAY74313.1"/>
    <property type="molecule type" value="Genomic_DNA"/>
</dbReference>
<dbReference type="AlphaFoldDB" id="A0A401FPN8"/>
<dbReference type="Proteomes" id="UP000286974">
    <property type="component" value="Unassembled WGS sequence"/>
</dbReference>
<comment type="caution">
    <text evidence="1">The sequence shown here is derived from an EMBL/GenBank/DDBJ whole genome shotgun (WGS) entry which is preliminary data.</text>
</comment>
<keyword evidence="2" id="KW-1185">Reference proteome</keyword>
<accession>A0A401FPN8</accession>
<evidence type="ECO:0000313" key="1">
    <source>
        <dbReference type="EMBL" id="GAY74313.1"/>
    </source>
</evidence>
<organism evidence="1 2">
    <name type="scientific">Lentilactobacillus kosonis</name>
    <dbReference type="NCBI Taxonomy" id="2810561"/>
    <lineage>
        <taxon>Bacteria</taxon>
        <taxon>Bacillati</taxon>
        <taxon>Bacillota</taxon>
        <taxon>Bacilli</taxon>
        <taxon>Lactobacillales</taxon>
        <taxon>Lactobacillaceae</taxon>
        <taxon>Lentilactobacillus</taxon>
    </lineage>
</organism>
<reference evidence="1 2" key="1">
    <citation type="submission" date="2017-11" db="EMBL/GenBank/DDBJ databases">
        <title>Draft Genome Sequence of Lactobacillus curieae NBRC 111893 isolated from Koso, a Japanese sugar-Vegetable Fermented Beverage.</title>
        <authorList>
            <person name="Chiou T.Y."/>
            <person name="Oshima K."/>
            <person name="Suda W."/>
            <person name="Hattori M."/>
            <person name="Takahashi T."/>
        </authorList>
    </citation>
    <scope>NUCLEOTIDE SEQUENCE [LARGE SCALE GENOMIC DNA]</scope>
    <source>
        <strain evidence="1 2">NBRC111893</strain>
    </source>
</reference>
<evidence type="ECO:0000313" key="2">
    <source>
        <dbReference type="Proteomes" id="UP000286974"/>
    </source>
</evidence>
<sequence>MGMSITFPDEFLKGVQEEVVKQASQAVKQAEVKSGLPFWMKKKQAAVYMNVSDKTLDLFIADGLRTVVKGGVQRISKKSADEYYQQYEN</sequence>